<feature type="compositionally biased region" description="Polar residues" evidence="1">
    <location>
        <begin position="210"/>
        <end position="223"/>
    </location>
</feature>
<keyword evidence="3" id="KW-1185">Reference proteome</keyword>
<evidence type="ECO:0000256" key="1">
    <source>
        <dbReference type="SAM" id="MobiDB-lite"/>
    </source>
</evidence>
<accession>A0A2G8LMK4</accession>
<protein>
    <submittedName>
        <fullName evidence="2">Uncharacterized protein</fullName>
    </submittedName>
</protein>
<evidence type="ECO:0000313" key="2">
    <source>
        <dbReference type="EMBL" id="PIK61479.1"/>
    </source>
</evidence>
<gene>
    <name evidence="2" type="ORF">BSL78_01604</name>
</gene>
<organism evidence="2 3">
    <name type="scientific">Stichopus japonicus</name>
    <name type="common">Sea cucumber</name>
    <dbReference type="NCBI Taxonomy" id="307972"/>
    <lineage>
        <taxon>Eukaryota</taxon>
        <taxon>Metazoa</taxon>
        <taxon>Echinodermata</taxon>
        <taxon>Eleutherozoa</taxon>
        <taxon>Echinozoa</taxon>
        <taxon>Holothuroidea</taxon>
        <taxon>Aspidochirotacea</taxon>
        <taxon>Aspidochirotida</taxon>
        <taxon>Stichopodidae</taxon>
        <taxon>Apostichopus</taxon>
    </lineage>
</organism>
<feature type="region of interest" description="Disordered" evidence="1">
    <location>
        <begin position="202"/>
        <end position="223"/>
    </location>
</feature>
<evidence type="ECO:0000313" key="3">
    <source>
        <dbReference type="Proteomes" id="UP000230750"/>
    </source>
</evidence>
<reference evidence="2 3" key="1">
    <citation type="journal article" date="2017" name="PLoS Biol.">
        <title>The sea cucumber genome provides insights into morphological evolution and visceral regeneration.</title>
        <authorList>
            <person name="Zhang X."/>
            <person name="Sun L."/>
            <person name="Yuan J."/>
            <person name="Sun Y."/>
            <person name="Gao Y."/>
            <person name="Zhang L."/>
            <person name="Li S."/>
            <person name="Dai H."/>
            <person name="Hamel J.F."/>
            <person name="Liu C."/>
            <person name="Yu Y."/>
            <person name="Liu S."/>
            <person name="Lin W."/>
            <person name="Guo K."/>
            <person name="Jin S."/>
            <person name="Xu P."/>
            <person name="Storey K.B."/>
            <person name="Huan P."/>
            <person name="Zhang T."/>
            <person name="Zhou Y."/>
            <person name="Zhang J."/>
            <person name="Lin C."/>
            <person name="Li X."/>
            <person name="Xing L."/>
            <person name="Huo D."/>
            <person name="Sun M."/>
            <person name="Wang L."/>
            <person name="Mercier A."/>
            <person name="Li F."/>
            <person name="Yang H."/>
            <person name="Xiang J."/>
        </authorList>
    </citation>
    <scope>NUCLEOTIDE SEQUENCE [LARGE SCALE GENOMIC DNA]</scope>
    <source>
        <strain evidence="2">Shaxun</strain>
        <tissue evidence="2">Muscle</tissue>
    </source>
</reference>
<dbReference type="AlphaFoldDB" id="A0A2G8LMK4"/>
<name>A0A2G8LMK4_STIJA</name>
<dbReference type="EMBL" id="MRZV01000031">
    <property type="protein sequence ID" value="PIK61479.1"/>
    <property type="molecule type" value="Genomic_DNA"/>
</dbReference>
<feature type="region of interest" description="Disordered" evidence="1">
    <location>
        <begin position="336"/>
        <end position="373"/>
    </location>
</feature>
<dbReference type="Proteomes" id="UP000230750">
    <property type="component" value="Unassembled WGS sequence"/>
</dbReference>
<comment type="caution">
    <text evidence="2">The sequence shown here is derived from an EMBL/GenBank/DDBJ whole genome shotgun (WGS) entry which is preliminary data.</text>
</comment>
<proteinExistence type="predicted"/>
<sequence>MPDKMNMFTWAEASSDATSKERTLPIMPTSTSYYNPLPILKINQDEDWMNIRPVLPCIKKSPRPQGNSKSTSLKTCMTISGLDSKTQHCPVQQVKKRRRQSKICAEENYDWLVASDGRCTASTTKPLDSTPLPYNGLVLAGRGICKTTRAESDFNNISSERMSGKEHHVTLTDLSKEHDNTQRHPSDVTNAFSITRLTYTKEKNRELKTKPSQSSNDHSAPSLTNLQDTYLQQLPKIGKSRHLKAVPLLGGRRIIYKRSTAECSDVVPSLTQLAPVVKGLNKKSRKHNTSPSLFHSETKKVGPFLPKLSQERVSLVSKGLREQQVDSICTPFTAGLLQPRPPKQAPPTNISLRRYHSKGVGPGGSTRAACRHE</sequence>